<feature type="compositionally biased region" description="Polar residues" evidence="2">
    <location>
        <begin position="596"/>
        <end position="610"/>
    </location>
</feature>
<comment type="caution">
    <text evidence="4">The sequence shown here is derived from an EMBL/GenBank/DDBJ whole genome shotgun (WGS) entry which is preliminary data.</text>
</comment>
<dbReference type="InterPro" id="IPR011009">
    <property type="entry name" value="Kinase-like_dom_sf"/>
</dbReference>
<dbReference type="InterPro" id="IPR000719">
    <property type="entry name" value="Prot_kinase_dom"/>
</dbReference>
<sequence length="630" mass="70222">MWRLKQFMPKEPAGLENRTIDISNIKIHVKELLAEGGFSSVYLAHDLVNPSKQYALKHVMIQDKESYDLVMKEVSVMKSLQGHPNVVSLVGHAVLDMGRSREAMLLMEFCDKSLVSVLETRGGSAYFEEKKVVLIFRDVCNAVFAMHCQSPPMAHRDLKVENVLLGADGAWKLCDFGSVSTNHKVFDRPEEMGIEEDNIRKHTTPAYRAPEMWDLYRKEVISEKVDIWALGCLLYRICYLKSAFDGESKLQVLNGNYRIPDSPKYSPSIVNLIRDMLASSPDARPDITQVWFRVNGMLPMELQKEMPDASPNASSIDVHKSKPNFFRDEVPKKVQSVPPPRRSPPPPPVSKETENSNAGQLGAFWSTQHAKNSFFVEDKGPTFDKEKEKPQLPNKRESASSSGGDFEITFSPNGSEYGFDKPKPGKRLEEELQREVNRLRDELRVANVEKEEIKMKYEKLCAICHSQRKEIEELKRNATGCSSATSTGPVQSSRDPSPASSTKLNTPPREKIEGALKELQQGLFNSPSPDPKPWDAFAAESKPQQPVSKAANPRSMRTVRSTSGNKIVATGTSSGTAQVSDSSGGWGFDQVGFNAFPSSGRDTPNSSRNSFGIGETKKDEPYQPAGWTGF</sequence>
<dbReference type="InterPro" id="IPR008271">
    <property type="entry name" value="Ser/Thr_kinase_AS"/>
</dbReference>
<dbReference type="GO" id="GO:0005737">
    <property type="term" value="C:cytoplasm"/>
    <property type="evidence" value="ECO:0007669"/>
    <property type="project" value="TreeGrafter"/>
</dbReference>
<dbReference type="PROSITE" id="PS50011">
    <property type="entry name" value="PROTEIN_KINASE_DOM"/>
    <property type="match status" value="1"/>
</dbReference>
<feature type="region of interest" description="Disordered" evidence="2">
    <location>
        <begin position="377"/>
        <end position="426"/>
    </location>
</feature>
<evidence type="ECO:0000313" key="4">
    <source>
        <dbReference type="EMBL" id="KAF3334751.1"/>
    </source>
</evidence>
<evidence type="ECO:0000256" key="1">
    <source>
        <dbReference type="ARBA" id="ARBA00022741"/>
    </source>
</evidence>
<dbReference type="OrthoDB" id="248923at2759"/>
<dbReference type="Pfam" id="PF00069">
    <property type="entry name" value="Pkinase"/>
    <property type="match status" value="1"/>
</dbReference>
<keyword evidence="1" id="KW-0547">Nucleotide-binding</keyword>
<organism evidence="4 5">
    <name type="scientific">Carex littledalei</name>
    <dbReference type="NCBI Taxonomy" id="544730"/>
    <lineage>
        <taxon>Eukaryota</taxon>
        <taxon>Viridiplantae</taxon>
        <taxon>Streptophyta</taxon>
        <taxon>Embryophyta</taxon>
        <taxon>Tracheophyta</taxon>
        <taxon>Spermatophyta</taxon>
        <taxon>Magnoliopsida</taxon>
        <taxon>Liliopsida</taxon>
        <taxon>Poales</taxon>
        <taxon>Cyperaceae</taxon>
        <taxon>Cyperoideae</taxon>
        <taxon>Cariceae</taxon>
        <taxon>Carex</taxon>
        <taxon>Carex subgen. Euthyceras</taxon>
    </lineage>
</organism>
<feature type="compositionally biased region" description="Polar residues" evidence="2">
    <location>
        <begin position="479"/>
        <end position="505"/>
    </location>
</feature>
<dbReference type="PROSITE" id="PS00108">
    <property type="entry name" value="PROTEIN_KINASE_ST"/>
    <property type="match status" value="1"/>
</dbReference>
<keyword evidence="4" id="KW-0418">Kinase</keyword>
<dbReference type="PANTHER" id="PTHR22967:SF103">
    <property type="entry name" value="PROTEIN KINASE SUPERFAMILY PROTEIN"/>
    <property type="match status" value="1"/>
</dbReference>
<dbReference type="Gene3D" id="1.10.510.10">
    <property type="entry name" value="Transferase(Phosphotransferase) domain 1"/>
    <property type="match status" value="1"/>
</dbReference>
<feature type="compositionally biased region" description="Polar residues" evidence="2">
    <location>
        <begin position="558"/>
        <end position="583"/>
    </location>
</feature>
<protein>
    <submittedName>
        <fullName evidence="4">AP2-associated protein kinase 1-like protein</fullName>
    </submittedName>
</protein>
<dbReference type="SUPFAM" id="SSF56112">
    <property type="entry name" value="Protein kinase-like (PK-like)"/>
    <property type="match status" value="1"/>
</dbReference>
<feature type="region of interest" description="Disordered" evidence="2">
    <location>
        <begin position="475"/>
        <end position="630"/>
    </location>
</feature>
<keyword evidence="5" id="KW-1185">Reference proteome</keyword>
<name>A0A833VDA4_9POAL</name>
<feature type="region of interest" description="Disordered" evidence="2">
    <location>
        <begin position="327"/>
        <end position="356"/>
    </location>
</feature>
<gene>
    <name evidence="4" type="ORF">FCM35_KLT21355</name>
</gene>
<dbReference type="Proteomes" id="UP000623129">
    <property type="component" value="Unassembled WGS sequence"/>
</dbReference>
<proteinExistence type="predicted"/>
<accession>A0A833VDA4</accession>
<dbReference type="EMBL" id="SWLB01000009">
    <property type="protein sequence ID" value="KAF3334751.1"/>
    <property type="molecule type" value="Genomic_DNA"/>
</dbReference>
<feature type="compositionally biased region" description="Pro residues" evidence="2">
    <location>
        <begin position="337"/>
        <end position="349"/>
    </location>
</feature>
<feature type="compositionally biased region" description="Basic and acidic residues" evidence="2">
    <location>
        <begin position="377"/>
        <end position="398"/>
    </location>
</feature>
<keyword evidence="4" id="KW-0808">Transferase</keyword>
<dbReference type="CDD" id="cd13985">
    <property type="entry name" value="STKc_GAK_like"/>
    <property type="match status" value="1"/>
</dbReference>
<dbReference type="PANTHER" id="PTHR22967">
    <property type="entry name" value="SERINE/THREONINE PROTEIN KINASE"/>
    <property type="match status" value="1"/>
</dbReference>
<dbReference type="GO" id="GO:0004674">
    <property type="term" value="F:protein serine/threonine kinase activity"/>
    <property type="evidence" value="ECO:0007669"/>
    <property type="project" value="TreeGrafter"/>
</dbReference>
<evidence type="ECO:0000256" key="2">
    <source>
        <dbReference type="SAM" id="MobiDB-lite"/>
    </source>
</evidence>
<evidence type="ECO:0000313" key="5">
    <source>
        <dbReference type="Proteomes" id="UP000623129"/>
    </source>
</evidence>
<evidence type="ECO:0000259" key="3">
    <source>
        <dbReference type="PROSITE" id="PS50011"/>
    </source>
</evidence>
<dbReference type="SMART" id="SM00220">
    <property type="entry name" value="S_TKc"/>
    <property type="match status" value="1"/>
</dbReference>
<dbReference type="GO" id="GO:0005524">
    <property type="term" value="F:ATP binding"/>
    <property type="evidence" value="ECO:0007669"/>
    <property type="project" value="InterPro"/>
</dbReference>
<dbReference type="AlphaFoldDB" id="A0A833VDA4"/>
<reference evidence="4" key="1">
    <citation type="submission" date="2020-01" db="EMBL/GenBank/DDBJ databases">
        <title>Genome sequence of Kobresia littledalei, the first chromosome-level genome in the family Cyperaceae.</title>
        <authorList>
            <person name="Qu G."/>
        </authorList>
    </citation>
    <scope>NUCLEOTIDE SEQUENCE</scope>
    <source>
        <strain evidence="4">C.B.Clarke</strain>
        <tissue evidence="4">Leaf</tissue>
    </source>
</reference>
<dbReference type="FunFam" id="1.10.510.10:FF:000349">
    <property type="entry name" value="probable serine/threonine-protein kinase DDB_G0280111"/>
    <property type="match status" value="1"/>
</dbReference>
<feature type="domain" description="Protein kinase" evidence="3">
    <location>
        <begin position="27"/>
        <end position="298"/>
    </location>
</feature>